<evidence type="ECO:0000313" key="4">
    <source>
        <dbReference type="EMBL" id="SHF03062.1"/>
    </source>
</evidence>
<dbReference type="InterPro" id="IPR008979">
    <property type="entry name" value="Galactose-bd-like_sf"/>
</dbReference>
<feature type="domain" description="GH16" evidence="3">
    <location>
        <begin position="372"/>
        <end position="642"/>
    </location>
</feature>
<dbReference type="InterPro" id="IPR050546">
    <property type="entry name" value="Glycosyl_Hydrlase_16"/>
</dbReference>
<dbReference type="Gene3D" id="2.60.120.260">
    <property type="entry name" value="Galactose-binding domain-like"/>
    <property type="match status" value="2"/>
</dbReference>
<organism evidence="4 5">
    <name type="scientific">Clostridium fallax</name>
    <dbReference type="NCBI Taxonomy" id="1533"/>
    <lineage>
        <taxon>Bacteria</taxon>
        <taxon>Bacillati</taxon>
        <taxon>Bacillota</taxon>
        <taxon>Clostridia</taxon>
        <taxon>Eubacteriales</taxon>
        <taxon>Clostridiaceae</taxon>
        <taxon>Clostridium</taxon>
    </lineage>
</organism>
<dbReference type="STRING" id="1533.SAMN05443638_1266"/>
<dbReference type="EMBL" id="FQVM01000026">
    <property type="protein sequence ID" value="SHF03062.1"/>
    <property type="molecule type" value="Genomic_DNA"/>
</dbReference>
<dbReference type="GO" id="GO:0004553">
    <property type="term" value="F:hydrolase activity, hydrolyzing O-glycosyl compounds"/>
    <property type="evidence" value="ECO:0007669"/>
    <property type="project" value="InterPro"/>
</dbReference>
<evidence type="ECO:0000313" key="5">
    <source>
        <dbReference type="Proteomes" id="UP000184035"/>
    </source>
</evidence>
<dbReference type="PANTHER" id="PTHR10963:SF55">
    <property type="entry name" value="GLYCOSIDE HYDROLASE FAMILY 16 PROTEIN"/>
    <property type="match status" value="1"/>
</dbReference>
<gene>
    <name evidence="4" type="ORF">SAMN05443638_1266</name>
</gene>
<dbReference type="Proteomes" id="UP000184035">
    <property type="component" value="Unassembled WGS sequence"/>
</dbReference>
<dbReference type="InterPro" id="IPR013320">
    <property type="entry name" value="ConA-like_dom_sf"/>
</dbReference>
<dbReference type="RefSeq" id="WP_072897161.1">
    <property type="nucleotide sequence ID" value="NZ_FQVM01000026.1"/>
</dbReference>
<evidence type="ECO:0000259" key="3">
    <source>
        <dbReference type="PROSITE" id="PS51762"/>
    </source>
</evidence>
<dbReference type="Pfam" id="PF00754">
    <property type="entry name" value="F5_F8_type_C"/>
    <property type="match status" value="1"/>
</dbReference>
<protein>
    <submittedName>
        <fullName evidence="4">F5/8 type C domain-containing protein</fullName>
    </submittedName>
</protein>
<dbReference type="SUPFAM" id="SSF49899">
    <property type="entry name" value="Concanavalin A-like lectins/glucanases"/>
    <property type="match status" value="1"/>
</dbReference>
<evidence type="ECO:0000256" key="2">
    <source>
        <dbReference type="ARBA" id="ARBA00023295"/>
    </source>
</evidence>
<keyword evidence="2" id="KW-0378">Hydrolase</keyword>
<keyword evidence="5" id="KW-1185">Reference proteome</keyword>
<proteinExistence type="inferred from homology"/>
<dbReference type="PROSITE" id="PS51762">
    <property type="entry name" value="GH16_2"/>
    <property type="match status" value="1"/>
</dbReference>
<keyword evidence="2" id="KW-0326">Glycosidase</keyword>
<comment type="similarity">
    <text evidence="1">Belongs to the glycosyl hydrolase 16 family.</text>
</comment>
<dbReference type="CDD" id="cd08023">
    <property type="entry name" value="GH16_laminarinase_like"/>
    <property type="match status" value="1"/>
</dbReference>
<dbReference type="GO" id="GO:0005975">
    <property type="term" value="P:carbohydrate metabolic process"/>
    <property type="evidence" value="ECO:0007669"/>
    <property type="project" value="InterPro"/>
</dbReference>
<dbReference type="Gene3D" id="2.60.120.200">
    <property type="match status" value="1"/>
</dbReference>
<reference evidence="4 5" key="1">
    <citation type="submission" date="2016-11" db="EMBL/GenBank/DDBJ databases">
        <authorList>
            <person name="Jaros S."/>
            <person name="Januszkiewicz K."/>
            <person name="Wedrychowicz H."/>
        </authorList>
    </citation>
    <scope>NUCLEOTIDE SEQUENCE [LARGE SCALE GENOMIC DNA]</scope>
    <source>
        <strain evidence="4 5">DSM 2631</strain>
    </source>
</reference>
<dbReference type="InterPro" id="IPR000421">
    <property type="entry name" value="FA58C"/>
</dbReference>
<dbReference type="PANTHER" id="PTHR10963">
    <property type="entry name" value="GLYCOSYL HYDROLASE-RELATED"/>
    <property type="match status" value="1"/>
</dbReference>
<dbReference type="InterPro" id="IPR000757">
    <property type="entry name" value="Beta-glucanase-like"/>
</dbReference>
<dbReference type="OrthoDB" id="9809583at2"/>
<sequence>MDFLSKVKKTQVIFTLSIFVGTLLLNTFSGVAFASENQYLLTNILSGLRPTTNSKHMIISGDSTVPQVAILHPDSATDGDNSSSNDDNLNTKVIVGEEIGGPDNGYSKWEPTFLQYDFKKIRDVEQIKIYRNTYDNAVSTYKDVKVELSTSPSFEKDKTTVIFKNQDIVESKESKGNPQIINLDRSINAQYIRIWGRGHYIQNTNSTWKGYSNGNLYNEIEVMARVPKSELPSNPHDKKSINLSNGKLPYVYGLDPTNIEAITDGKVDNNYAVHNSLGENWLQFEYKNTYKFDTIKFKLEPGKYRTVKVAISNSPNSGFREVFNKTNWRQKDNLEVVKLSSNIRGRYVRFIVDKDGNSKTKYSEIEIWGTGNNYNENKEEYVEPISKYNQLVWSDEFNGDKIDESKWTIIDGMVNHGAIYNKYAVSIKKDGQNSYLAINTKNYNSTDKLIEAVGVDNYLGQSINKQKVTWSSGRVESKNKYSFQFGRMAVRAKVNDSQGIWPAIWMLSQDETGHDEIDVLEYLGQDPWSVWTTNHFGILGKNKGSNGISHINYEAWSQDFHVFEVEWDPEIIKWYIDGKLVFQSTEGRDDGRDGMHNRPMFPILETQVGDGWVGDVDYNKQNTKQNSDYLIDWIRVYQMPNQAKVKFDDLKGLNKEEDKGYEITPYSHTNNLIKLSDGNLNEENKDNFYYGGQPRLENSRIAVGENSNKESIIYNIPNVKDVHLTTYYQTIEDKVNWNRSAGGYEGYSIRSALISGNIDFKLFISKDGENWSEFNDIKIVDNFIEKHPGYARTTFDAYNLPKDTQFIKIEFPQYKNIKYKLNSGTIKDVKNTDIQLAKVTFLQNK</sequence>
<dbReference type="SUPFAM" id="SSF49785">
    <property type="entry name" value="Galactose-binding domain-like"/>
    <property type="match status" value="2"/>
</dbReference>
<dbReference type="AlphaFoldDB" id="A0A1M4YC23"/>
<evidence type="ECO:0000256" key="1">
    <source>
        <dbReference type="ARBA" id="ARBA00006865"/>
    </source>
</evidence>
<accession>A0A1M4YC23</accession>
<dbReference type="Pfam" id="PF00722">
    <property type="entry name" value="Glyco_hydro_16"/>
    <property type="match status" value="1"/>
</dbReference>
<name>A0A1M4YC23_9CLOT</name>